<accession>A0AAV4TZV3</accession>
<comment type="caution">
    <text evidence="1">The sequence shown here is derived from an EMBL/GenBank/DDBJ whole genome shotgun (WGS) entry which is preliminary data.</text>
</comment>
<dbReference type="EMBL" id="BPLR01012048">
    <property type="protein sequence ID" value="GIY50928.1"/>
    <property type="molecule type" value="Genomic_DNA"/>
</dbReference>
<reference evidence="1 2" key="1">
    <citation type="submission" date="2021-06" db="EMBL/GenBank/DDBJ databases">
        <title>Caerostris extrusa draft genome.</title>
        <authorList>
            <person name="Kono N."/>
            <person name="Arakawa K."/>
        </authorList>
    </citation>
    <scope>NUCLEOTIDE SEQUENCE [LARGE SCALE GENOMIC DNA]</scope>
</reference>
<dbReference type="AlphaFoldDB" id="A0AAV4TZV3"/>
<protein>
    <submittedName>
        <fullName evidence="1">Uncharacterized protein</fullName>
    </submittedName>
</protein>
<organism evidence="1 2">
    <name type="scientific">Caerostris extrusa</name>
    <name type="common">Bark spider</name>
    <name type="synonym">Caerostris bankana</name>
    <dbReference type="NCBI Taxonomy" id="172846"/>
    <lineage>
        <taxon>Eukaryota</taxon>
        <taxon>Metazoa</taxon>
        <taxon>Ecdysozoa</taxon>
        <taxon>Arthropoda</taxon>
        <taxon>Chelicerata</taxon>
        <taxon>Arachnida</taxon>
        <taxon>Araneae</taxon>
        <taxon>Araneomorphae</taxon>
        <taxon>Entelegynae</taxon>
        <taxon>Araneoidea</taxon>
        <taxon>Araneidae</taxon>
        <taxon>Caerostris</taxon>
    </lineage>
</organism>
<evidence type="ECO:0000313" key="1">
    <source>
        <dbReference type="EMBL" id="GIY50928.1"/>
    </source>
</evidence>
<gene>
    <name evidence="1" type="ORF">CEXT_28611</name>
</gene>
<evidence type="ECO:0000313" key="2">
    <source>
        <dbReference type="Proteomes" id="UP001054945"/>
    </source>
</evidence>
<sequence length="72" mass="8157">MASFRPRIILEDHPAVLITDTTSAIRNATHLTNSRNCKDLSLISCYVRQKRVDTESAYLGWALRPTQGKRAQ</sequence>
<name>A0AAV4TZV3_CAEEX</name>
<dbReference type="Proteomes" id="UP001054945">
    <property type="component" value="Unassembled WGS sequence"/>
</dbReference>
<keyword evidence="2" id="KW-1185">Reference proteome</keyword>
<proteinExistence type="predicted"/>